<feature type="region of interest" description="Disordered" evidence="2">
    <location>
        <begin position="205"/>
        <end position="239"/>
    </location>
</feature>
<evidence type="ECO:0000313" key="4">
    <source>
        <dbReference type="Proteomes" id="UP000054937"/>
    </source>
</evidence>
<feature type="coiled-coil region" evidence="1">
    <location>
        <begin position="289"/>
        <end position="387"/>
    </location>
</feature>
<name>A0A0V0QYH8_PSEPJ</name>
<sequence length="1529" mass="181297">MSQQDLKLEEGTQEILVNSHENQQINIHNTQDQDEQKIFFQQDKIENEIKDIESKQIIQEEQDQKQNGIQKNHINQIQNTINEQPDNLNKQQNSENDEIQTEKQDHEQNFLKNNKYLQNGHQECRDENNTDSKINLSVCNISLKNSNGNQNEDCDSNDIQQQNQDKNCINKNNNNGKQTIIQEQNEALDSQTKQIQQNNSIQAKELSIPKEEISDQEQQKQPEKIDELQQTQENDEQNNQVEKNQKILENKSQQQEININAEQIKKDSQVHQNLDIIQVNDQNNIQNKLINSNEQIQQQDSQLNELNNNQIKEQDNQANDLLKNENINTKIIKMEKNIQQAQQMQNQGEDNKIDFQKFTMDLIQQQLDEKQKIIESYKKLVESYQMKEKSGIQQDQEKQEQKEQDQIIIQKVNEQENPKEEQKKDDNNNNDQNYEDIFQQFMKKQEEDYKKKKQVNLESEELKEIQQNDAKKENQNQDQAYINNDNDENKNKIEGVQDKQEEKNTDGIKENTENLNSSQNQNLKEYQNENENQKQENEQKVEEVQNQSYNKFKELQNISNQQQQNLIQHNFNKDNQSQKSGKDHSLSVLSEEENGQGKSLTAQLYRIRGNQLQEEEQQKQPKRIKRSLEGMAFLEIHQLKYREGIKKVLNKKSIQKLIKSVIIKLQKQLECKDKSYDFFKPKNNFNHQTFDNVIKFLKFEFKTNCYPIIVNYQIELSYFLNLHDREDGLYTLFIDFDETKKSSVQMLKQEEINIFFYFWDNQYQQVGGLVNFDKNHKLQMKQNDFKLQQQQELNGLQNSELFNSVMFSQILGKSQQQLFTSFKLEKIKAKKGLVINQEYFQQNCILLQEIQKEKLVDQTLVLDRNQVVQEYLYYDKFLQKLILVKKLNKQVENKSQTDNNNKENTQKFSTFSFKSNDEFEYLIKILLNQIDINDEIIAEQQLRELENNISCQNLQDLIKQIIFYVKVFSKNNKIEFSQNLKYFQKLEGLVFVQKQGDIINNSVVFGEFFGGCEYKNEQKQVSCYMPEYINKNLDNYFHKYMTPSNKSKFIFQVYEQIVDAISFLNKLNIKVENLNEYNILVQRKFIPQRTYQCQYQIKLNPNFFNKYQQEKQNSKANSVSNSSKKQSNESRKNHHNYFSNKQNSNETQIQNETQNLIQQQIQDINSLQNYNGSINITESQMFKTDDSKQVMTNNNQNKLEKKQLGLFYHPRYFYKNYPVTPEKDIVFSLGVIIMSICKRMKLVQFSGYVELDIKNTIEKLTGFPYENIMQFYEFLSQGKIKEGKKFFFQKKYPSSSSLKSYWNKIPKIQDLMQEIQELKNEEQLKKEKSIQQQEKIEKNHKIEVYRKFQLNEGEFKGKKLEDAIFELEQKFGVIEEIELNRQKEEAQKLLKSNQLKEQEEQKKQQQQQQQTQNQQFNRGNQYGNNQYGYQGSYGGANGYGTGGYGYNNSNYNQNQNQNYNSNGQNQNQSQKNTNNNNNNQQEQSQQVEQEQQNQQEQGQITNNQNNQRANGIQNASGQNITVQGSSFKG</sequence>
<feature type="compositionally biased region" description="Basic and acidic residues" evidence="2">
    <location>
        <begin position="487"/>
        <end position="512"/>
    </location>
</feature>
<dbReference type="EMBL" id="LDAU01000084">
    <property type="protein sequence ID" value="KRX07268.1"/>
    <property type="molecule type" value="Genomic_DNA"/>
</dbReference>
<gene>
    <name evidence="3" type="ORF">PPERSA_06883</name>
</gene>
<feature type="region of interest" description="Disordered" evidence="2">
    <location>
        <begin position="1446"/>
        <end position="1529"/>
    </location>
</feature>
<feature type="compositionally biased region" description="Polar residues" evidence="2">
    <location>
        <begin position="85"/>
        <end position="94"/>
    </location>
</feature>
<feature type="region of interest" description="Disordered" evidence="2">
    <location>
        <begin position="411"/>
        <end position="432"/>
    </location>
</feature>
<dbReference type="Proteomes" id="UP000054937">
    <property type="component" value="Unassembled WGS sequence"/>
</dbReference>
<accession>A0A0V0QYH8</accession>
<proteinExistence type="predicted"/>
<evidence type="ECO:0000313" key="3">
    <source>
        <dbReference type="EMBL" id="KRX07268.1"/>
    </source>
</evidence>
<feature type="compositionally biased region" description="Basic and acidic residues" evidence="2">
    <location>
        <begin position="1392"/>
        <end position="1403"/>
    </location>
</feature>
<feature type="coiled-coil region" evidence="1">
    <location>
        <begin position="1308"/>
        <end position="1339"/>
    </location>
</feature>
<organism evidence="3 4">
    <name type="scientific">Pseudocohnilembus persalinus</name>
    <name type="common">Ciliate</name>
    <dbReference type="NCBI Taxonomy" id="266149"/>
    <lineage>
        <taxon>Eukaryota</taxon>
        <taxon>Sar</taxon>
        <taxon>Alveolata</taxon>
        <taxon>Ciliophora</taxon>
        <taxon>Intramacronucleata</taxon>
        <taxon>Oligohymenophorea</taxon>
        <taxon>Scuticociliatia</taxon>
        <taxon>Philasterida</taxon>
        <taxon>Pseudocohnilembidae</taxon>
        <taxon>Pseudocohnilembus</taxon>
    </lineage>
</organism>
<feature type="region of interest" description="Disordered" evidence="2">
    <location>
        <begin position="1392"/>
        <end position="1429"/>
    </location>
</feature>
<evidence type="ECO:0000256" key="1">
    <source>
        <dbReference type="SAM" id="Coils"/>
    </source>
</evidence>
<evidence type="ECO:0000256" key="2">
    <source>
        <dbReference type="SAM" id="MobiDB-lite"/>
    </source>
</evidence>
<feature type="compositionally biased region" description="Basic and acidic residues" evidence="2">
    <location>
        <begin position="207"/>
        <end position="227"/>
    </location>
</feature>
<protein>
    <submittedName>
        <fullName evidence="3">Uncharacterized protein</fullName>
    </submittedName>
</protein>
<reference evidence="3 4" key="1">
    <citation type="journal article" date="2015" name="Sci. Rep.">
        <title>Genome of the facultative scuticociliatosis pathogen Pseudocohnilembus persalinus provides insight into its virulence through horizontal gene transfer.</title>
        <authorList>
            <person name="Xiong J."/>
            <person name="Wang G."/>
            <person name="Cheng J."/>
            <person name="Tian M."/>
            <person name="Pan X."/>
            <person name="Warren A."/>
            <person name="Jiang C."/>
            <person name="Yuan D."/>
            <person name="Miao W."/>
        </authorList>
    </citation>
    <scope>NUCLEOTIDE SEQUENCE [LARGE SCALE GENOMIC DNA]</scope>
    <source>
        <strain evidence="3">36N120E</strain>
    </source>
</reference>
<feature type="region of interest" description="Disordered" evidence="2">
    <location>
        <begin position="573"/>
        <end position="599"/>
    </location>
</feature>
<feature type="compositionally biased region" description="Polar residues" evidence="2">
    <location>
        <begin position="1508"/>
        <end position="1529"/>
    </location>
</feature>
<feature type="compositionally biased region" description="Basic and acidic residues" evidence="2">
    <location>
        <begin position="460"/>
        <end position="475"/>
    </location>
</feature>
<feature type="compositionally biased region" description="Low complexity" evidence="2">
    <location>
        <begin position="1446"/>
        <end position="1507"/>
    </location>
</feature>
<feature type="compositionally biased region" description="Low complexity" evidence="2">
    <location>
        <begin position="228"/>
        <end position="239"/>
    </location>
</feature>
<feature type="region of interest" description="Disordered" evidence="2">
    <location>
        <begin position="85"/>
        <end position="105"/>
    </location>
</feature>
<keyword evidence="4" id="KW-1185">Reference proteome</keyword>
<comment type="caution">
    <text evidence="3">The sequence shown here is derived from an EMBL/GenBank/DDBJ whole genome shotgun (WGS) entry which is preliminary data.</text>
</comment>
<feature type="region of interest" description="Disordered" evidence="2">
    <location>
        <begin position="1110"/>
        <end position="1140"/>
    </location>
</feature>
<feature type="region of interest" description="Disordered" evidence="2">
    <location>
        <begin position="460"/>
        <end position="519"/>
    </location>
</feature>
<dbReference type="InParanoid" id="A0A0V0QYH8"/>
<feature type="compositionally biased region" description="Low complexity" evidence="2">
    <location>
        <begin position="1404"/>
        <end position="1429"/>
    </location>
</feature>
<keyword evidence="1" id="KW-0175">Coiled coil</keyword>
<feature type="compositionally biased region" description="Basic and acidic residues" evidence="2">
    <location>
        <begin position="413"/>
        <end position="427"/>
    </location>
</feature>
<feature type="compositionally biased region" description="Low complexity" evidence="2">
    <location>
        <begin position="1114"/>
        <end position="1125"/>
    </location>
</feature>